<keyword evidence="4" id="KW-0046">Antibiotic resistance</keyword>
<sequence>MKKILLASILVLSMSSFTHAESDEFDDDLGEELTEREIVQDYIDDCNNHGDYYGCFSVAMKYEKGEVLEKDISKAIEYYEKACKLGSEEGCKMAEKLKVK</sequence>
<evidence type="ECO:0000256" key="1">
    <source>
        <dbReference type="ARBA" id="ARBA00001526"/>
    </source>
</evidence>
<feature type="signal peptide" evidence="5">
    <location>
        <begin position="1"/>
        <end position="20"/>
    </location>
</feature>
<evidence type="ECO:0000256" key="2">
    <source>
        <dbReference type="ARBA" id="ARBA00012865"/>
    </source>
</evidence>
<keyword evidence="3" id="KW-1015">Disulfide bond</keyword>
<keyword evidence="7" id="KW-1185">Reference proteome</keyword>
<feature type="chain" id="PRO_5045880443" description="beta-lactamase" evidence="5">
    <location>
        <begin position="21"/>
        <end position="100"/>
    </location>
</feature>
<organism evidence="6 7">
    <name type="scientific">Sulfurovum xiamenensis</name>
    <dbReference type="NCBI Taxonomy" id="3019066"/>
    <lineage>
        <taxon>Bacteria</taxon>
        <taxon>Pseudomonadati</taxon>
        <taxon>Campylobacterota</taxon>
        <taxon>Epsilonproteobacteria</taxon>
        <taxon>Campylobacterales</taxon>
        <taxon>Sulfurovaceae</taxon>
        <taxon>Sulfurovum</taxon>
    </lineage>
</organism>
<dbReference type="InterPro" id="IPR006597">
    <property type="entry name" value="Sel1-like"/>
</dbReference>
<dbReference type="InterPro" id="IPR011990">
    <property type="entry name" value="TPR-like_helical_dom_sf"/>
</dbReference>
<evidence type="ECO:0000256" key="3">
    <source>
        <dbReference type="ARBA" id="ARBA00023157"/>
    </source>
</evidence>
<proteinExistence type="predicted"/>
<reference evidence="6" key="1">
    <citation type="submission" date="2023-01" db="EMBL/GenBank/DDBJ databases">
        <title>Sulfurovum sp. XTW-4 genome assembly.</title>
        <authorList>
            <person name="Wang J."/>
        </authorList>
    </citation>
    <scope>NUCLEOTIDE SEQUENCE</scope>
    <source>
        <strain evidence="6">XTW-4</strain>
    </source>
</reference>
<dbReference type="RefSeq" id="WP_008242777.1">
    <property type="nucleotide sequence ID" value="NZ_JAQIBC010000002.1"/>
</dbReference>
<evidence type="ECO:0000256" key="4">
    <source>
        <dbReference type="ARBA" id="ARBA00023251"/>
    </source>
</evidence>
<accession>A0ABT7QQN5</accession>
<dbReference type="SUPFAM" id="SSF81901">
    <property type="entry name" value="HCP-like"/>
    <property type="match status" value="1"/>
</dbReference>
<dbReference type="Proteomes" id="UP001169066">
    <property type="component" value="Unassembled WGS sequence"/>
</dbReference>
<evidence type="ECO:0000313" key="7">
    <source>
        <dbReference type="Proteomes" id="UP001169066"/>
    </source>
</evidence>
<comment type="caution">
    <text evidence="6">The sequence shown here is derived from an EMBL/GenBank/DDBJ whole genome shotgun (WGS) entry which is preliminary data.</text>
</comment>
<dbReference type="EMBL" id="JAQIBC010000002">
    <property type="protein sequence ID" value="MDM5263394.1"/>
    <property type="molecule type" value="Genomic_DNA"/>
</dbReference>
<dbReference type="SMART" id="SM00671">
    <property type="entry name" value="SEL1"/>
    <property type="match status" value="1"/>
</dbReference>
<gene>
    <name evidence="6" type="ORF">PF327_04215</name>
</gene>
<keyword evidence="5" id="KW-0732">Signal</keyword>
<comment type="catalytic activity">
    <reaction evidence="1">
        <text>a beta-lactam + H2O = a substituted beta-amino acid</text>
        <dbReference type="Rhea" id="RHEA:20401"/>
        <dbReference type="ChEBI" id="CHEBI:15377"/>
        <dbReference type="ChEBI" id="CHEBI:35627"/>
        <dbReference type="ChEBI" id="CHEBI:140347"/>
        <dbReference type="EC" id="3.5.2.6"/>
    </reaction>
</comment>
<name>A0ABT7QQN5_9BACT</name>
<protein>
    <recommendedName>
        <fullName evidence="2">beta-lactamase</fullName>
        <ecNumber evidence="2">3.5.2.6</ecNumber>
    </recommendedName>
</protein>
<dbReference type="EC" id="3.5.2.6" evidence="2"/>
<dbReference type="Gene3D" id="1.25.40.10">
    <property type="entry name" value="Tetratricopeptide repeat domain"/>
    <property type="match status" value="1"/>
</dbReference>
<evidence type="ECO:0000313" key="6">
    <source>
        <dbReference type="EMBL" id="MDM5263394.1"/>
    </source>
</evidence>
<evidence type="ECO:0000256" key="5">
    <source>
        <dbReference type="SAM" id="SignalP"/>
    </source>
</evidence>